<dbReference type="Gene3D" id="2.70.98.10">
    <property type="match status" value="1"/>
</dbReference>
<evidence type="ECO:0000313" key="2">
    <source>
        <dbReference type="EMBL" id="SFN09015.1"/>
    </source>
</evidence>
<sequence>MYTPNVFPSENGLRCDVPLLSLGAKRIEGNFHFSVSRFSLEQLRGSSHVTCSLKSRGAGSISMVIIGGLAATTHGVRQFMKTTA</sequence>
<dbReference type="GO" id="GO:0004565">
    <property type="term" value="F:beta-galactosidase activity"/>
    <property type="evidence" value="ECO:0007669"/>
    <property type="project" value="InterPro"/>
</dbReference>
<dbReference type="GO" id="GO:0005975">
    <property type="term" value="P:carbohydrate metabolic process"/>
    <property type="evidence" value="ECO:0007669"/>
    <property type="project" value="InterPro"/>
</dbReference>
<dbReference type="AlphaFoldDB" id="A0A1I4W6A2"/>
<keyword evidence="3" id="KW-1185">Reference proteome</keyword>
<evidence type="ECO:0000259" key="1">
    <source>
        <dbReference type="Pfam" id="PF02929"/>
    </source>
</evidence>
<proteinExistence type="predicted"/>
<dbReference type="GO" id="GO:0030246">
    <property type="term" value="F:carbohydrate binding"/>
    <property type="evidence" value="ECO:0007669"/>
    <property type="project" value="InterPro"/>
</dbReference>
<dbReference type="SUPFAM" id="SSF74650">
    <property type="entry name" value="Galactose mutarotase-like"/>
    <property type="match status" value="1"/>
</dbReference>
<dbReference type="InterPro" id="IPR011013">
    <property type="entry name" value="Gal_mutarotase_sf_dom"/>
</dbReference>
<protein>
    <submittedName>
        <fullName evidence="2">Beta galactosidase small chain</fullName>
    </submittedName>
</protein>
<feature type="domain" description="Beta galactosidase small chain/" evidence="1">
    <location>
        <begin position="1"/>
        <end position="55"/>
    </location>
</feature>
<dbReference type="GO" id="GO:0009341">
    <property type="term" value="C:beta-galactosidase complex"/>
    <property type="evidence" value="ECO:0007669"/>
    <property type="project" value="InterPro"/>
</dbReference>
<dbReference type="Pfam" id="PF02929">
    <property type="entry name" value="Bgal_small_N"/>
    <property type="match status" value="1"/>
</dbReference>
<dbReference type="Proteomes" id="UP000242222">
    <property type="component" value="Unassembled WGS sequence"/>
</dbReference>
<evidence type="ECO:0000313" key="3">
    <source>
        <dbReference type="Proteomes" id="UP000242222"/>
    </source>
</evidence>
<accession>A0A1I4W6A2</accession>
<dbReference type="EMBL" id="FOVC01000002">
    <property type="protein sequence ID" value="SFN09015.1"/>
    <property type="molecule type" value="Genomic_DNA"/>
</dbReference>
<dbReference type="InterPro" id="IPR004199">
    <property type="entry name" value="B-gal_small/dom_5"/>
</dbReference>
<dbReference type="OrthoDB" id="9758603at2"/>
<dbReference type="STRING" id="1367852.SAMN05216516_102316"/>
<dbReference type="InterPro" id="IPR014718">
    <property type="entry name" value="GH-type_carb-bd"/>
</dbReference>
<name>A0A1I4W6A2_9GAMM</name>
<gene>
    <name evidence="2" type="ORF">SAMN05216516_102316</name>
</gene>
<reference evidence="3" key="1">
    <citation type="submission" date="2016-10" db="EMBL/GenBank/DDBJ databases">
        <authorList>
            <person name="Varghese N."/>
            <person name="Submissions S."/>
        </authorList>
    </citation>
    <scope>NUCLEOTIDE SEQUENCE [LARGE SCALE GENOMIC DNA]</scope>
    <source>
        <strain evidence="3">N6PO6</strain>
    </source>
</reference>
<organism evidence="2 3">
    <name type="scientific">Izhakiella capsodis</name>
    <dbReference type="NCBI Taxonomy" id="1367852"/>
    <lineage>
        <taxon>Bacteria</taxon>
        <taxon>Pseudomonadati</taxon>
        <taxon>Pseudomonadota</taxon>
        <taxon>Gammaproteobacteria</taxon>
        <taxon>Enterobacterales</taxon>
        <taxon>Erwiniaceae</taxon>
        <taxon>Izhakiella</taxon>
    </lineage>
</organism>